<dbReference type="Proteomes" id="UP000054399">
    <property type="component" value="Unassembled WGS sequence"/>
</dbReference>
<keyword evidence="7" id="KW-0175">Coiled coil</keyword>
<dbReference type="InterPro" id="IPR046347">
    <property type="entry name" value="bZIP_sf"/>
</dbReference>
<evidence type="ECO:0000256" key="1">
    <source>
        <dbReference type="ARBA" id="ARBA00004123"/>
    </source>
</evidence>
<feature type="compositionally biased region" description="Pro residues" evidence="8">
    <location>
        <begin position="116"/>
        <end position="125"/>
    </location>
</feature>
<evidence type="ECO:0000256" key="3">
    <source>
        <dbReference type="ARBA" id="ARBA00023015"/>
    </source>
</evidence>
<keyword evidence="4" id="KW-0238">DNA-binding</keyword>
<dbReference type="GeneID" id="91991110"/>
<keyword evidence="5" id="KW-0804">Transcription</keyword>
<keyword evidence="3" id="KW-0805">Transcription regulation</keyword>
<feature type="compositionally biased region" description="Basic and acidic residues" evidence="8">
    <location>
        <begin position="308"/>
        <end position="320"/>
    </location>
</feature>
<keyword evidence="11" id="KW-1185">Reference proteome</keyword>
<feature type="compositionally biased region" description="Polar residues" evidence="8">
    <location>
        <begin position="268"/>
        <end position="277"/>
    </location>
</feature>
<evidence type="ECO:0000256" key="4">
    <source>
        <dbReference type="ARBA" id="ARBA00023125"/>
    </source>
</evidence>
<dbReference type="PROSITE" id="PS50217">
    <property type="entry name" value="BZIP"/>
    <property type="match status" value="1"/>
</dbReference>
<dbReference type="SMART" id="SM00338">
    <property type="entry name" value="BRLZ"/>
    <property type="match status" value="1"/>
</dbReference>
<evidence type="ECO:0000256" key="2">
    <source>
        <dbReference type="ARBA" id="ARBA00007163"/>
    </source>
</evidence>
<accession>A0ABR3BQN8</accession>
<keyword evidence="6" id="KW-0539">Nucleus</keyword>
<feature type="coiled-coil region" evidence="7">
    <location>
        <begin position="345"/>
        <end position="372"/>
    </location>
</feature>
<evidence type="ECO:0000313" key="10">
    <source>
        <dbReference type="EMBL" id="KAL0247219.1"/>
    </source>
</evidence>
<dbReference type="RefSeq" id="XP_066613180.1">
    <property type="nucleotide sequence ID" value="XM_066758732.1"/>
</dbReference>
<evidence type="ECO:0000256" key="7">
    <source>
        <dbReference type="SAM" id="Coils"/>
    </source>
</evidence>
<dbReference type="PANTHER" id="PTHR47416">
    <property type="entry name" value="BASIC-LEUCINE ZIPPER TRANSCRIPTION FACTOR F-RELATED"/>
    <property type="match status" value="1"/>
</dbReference>
<proteinExistence type="inferred from homology"/>
<dbReference type="PANTHER" id="PTHR47416:SF8">
    <property type="entry name" value="BASIC-LEUCINE ZIPPER TRANSCRIPTION FACTOR E-RELATED"/>
    <property type="match status" value="1"/>
</dbReference>
<feature type="compositionally biased region" description="Basic and acidic residues" evidence="8">
    <location>
        <begin position="291"/>
        <end position="300"/>
    </location>
</feature>
<feature type="region of interest" description="Disordered" evidence="8">
    <location>
        <begin position="179"/>
        <end position="320"/>
    </location>
</feature>
<gene>
    <name evidence="10" type="ORF">I308_104254</name>
</gene>
<dbReference type="Pfam" id="PF00170">
    <property type="entry name" value="bZIP_1"/>
    <property type="match status" value="1"/>
</dbReference>
<comment type="similarity">
    <text evidence="2">Belongs to the bZIP family.</text>
</comment>
<reference evidence="10 11" key="2">
    <citation type="submission" date="2024-01" db="EMBL/GenBank/DDBJ databases">
        <title>Comparative genomics of Cryptococcus and Kwoniella reveals pathogenesis evolution and contrasting modes of karyotype evolution via chromosome fusion or intercentromeric recombination.</title>
        <authorList>
            <person name="Coelho M.A."/>
            <person name="David-Palma M."/>
            <person name="Shea T."/>
            <person name="Bowers K."/>
            <person name="Mcginley-Smith S."/>
            <person name="Mohammad A.W."/>
            <person name="Gnirke A."/>
            <person name="Yurkov A.M."/>
            <person name="Nowrousian M."/>
            <person name="Sun S."/>
            <person name="Cuomo C.A."/>
            <person name="Heitman J."/>
        </authorList>
    </citation>
    <scope>NUCLEOTIDE SEQUENCE [LARGE SCALE GENOMIC DNA]</scope>
    <source>
        <strain evidence="10 11">IND107</strain>
    </source>
</reference>
<feature type="compositionally biased region" description="Polar residues" evidence="8">
    <location>
        <begin position="84"/>
        <end position="98"/>
    </location>
</feature>
<comment type="subcellular location">
    <subcellularLocation>
        <location evidence="1">Nucleus</location>
    </subcellularLocation>
</comment>
<evidence type="ECO:0000256" key="8">
    <source>
        <dbReference type="SAM" id="MobiDB-lite"/>
    </source>
</evidence>
<dbReference type="InterPro" id="IPR004827">
    <property type="entry name" value="bZIP"/>
</dbReference>
<reference evidence="11" key="1">
    <citation type="submission" date="2015-01" db="EMBL/GenBank/DDBJ databases">
        <title>The Genome Sequence of Cryptococcus gattii MMRL2647.</title>
        <authorList>
            <consortium name="The Broad Institute Genomics Platform"/>
            <person name="Cuomo C."/>
            <person name="Litvintseva A."/>
            <person name="Chen Y."/>
            <person name="Heitman J."/>
            <person name="Sun S."/>
            <person name="Springer D."/>
            <person name="Dromer F."/>
            <person name="Young S."/>
            <person name="Zeng Q."/>
            <person name="Gargeya S."/>
            <person name="Abouelleil A."/>
            <person name="Alvarado L."/>
            <person name="Chapman S.B."/>
            <person name="Gainer-Dewar J."/>
            <person name="Goldberg J."/>
            <person name="Griggs A."/>
            <person name="Gujja S."/>
            <person name="Hansen M."/>
            <person name="Howarth C."/>
            <person name="Imamovic A."/>
            <person name="Larimer J."/>
            <person name="Murphy C."/>
            <person name="Naylor J."/>
            <person name="Pearson M."/>
            <person name="Priest M."/>
            <person name="Roberts A."/>
            <person name="Saif S."/>
            <person name="Shea T."/>
            <person name="Sykes S."/>
            <person name="Wortman J."/>
            <person name="Nusbaum C."/>
            <person name="Birren B."/>
        </authorList>
    </citation>
    <scope>NUCLEOTIDE SEQUENCE [LARGE SCALE GENOMIC DNA]</scope>
    <source>
        <strain evidence="11">IND107</strain>
    </source>
</reference>
<feature type="compositionally biased region" description="Polar residues" evidence="8">
    <location>
        <begin position="194"/>
        <end position="205"/>
    </location>
</feature>
<feature type="compositionally biased region" description="Polar residues" evidence="8">
    <location>
        <begin position="1"/>
        <end position="12"/>
    </location>
</feature>
<dbReference type="Gene3D" id="1.20.5.170">
    <property type="match status" value="1"/>
</dbReference>
<evidence type="ECO:0000259" key="9">
    <source>
        <dbReference type="PROSITE" id="PS50217"/>
    </source>
</evidence>
<feature type="region of interest" description="Disordered" evidence="8">
    <location>
        <begin position="1"/>
        <end position="25"/>
    </location>
</feature>
<feature type="domain" description="BZIP" evidence="9">
    <location>
        <begin position="316"/>
        <end position="374"/>
    </location>
</feature>
<dbReference type="SUPFAM" id="SSF57959">
    <property type="entry name" value="Leucine zipper domain"/>
    <property type="match status" value="1"/>
</dbReference>
<evidence type="ECO:0000256" key="5">
    <source>
        <dbReference type="ARBA" id="ARBA00023163"/>
    </source>
</evidence>
<protein>
    <recommendedName>
        <fullName evidence="9">BZIP domain-containing protein</fullName>
    </recommendedName>
</protein>
<evidence type="ECO:0000256" key="6">
    <source>
        <dbReference type="ARBA" id="ARBA00023242"/>
    </source>
</evidence>
<feature type="compositionally biased region" description="Low complexity" evidence="8">
    <location>
        <begin position="241"/>
        <end position="255"/>
    </location>
</feature>
<feature type="region of interest" description="Disordered" evidence="8">
    <location>
        <begin position="84"/>
        <end position="164"/>
    </location>
</feature>
<feature type="compositionally biased region" description="Low complexity" evidence="8">
    <location>
        <begin position="126"/>
        <end position="147"/>
    </location>
</feature>
<sequence>MLMLQRPTSSSPRDIPPHSVLQFSSPIDYSLSPTTSFTGLGDREAINLHLSHTSAPLFQTTPAPSAIMESSWPTQSSISYYNQGSIQTSRQPSSPTNEYSDRTPKRSVAQPQMPAFLPPPPPPGHQLPESGGSSLPSFSHSLYSPYHGPGGNLPPSNPPNMAHSMPSYSHISALSGTGSGFQYTNHSPMGLNEPLTSHSRSQITHSYHEPPRLSGYSSSPNLHQLSPVSPTAHLIPNMHAPSASPSSSSFPSSIPRTPATLPKGMKRQSLSSEQSFGSWDDEREMSTGKISGDRKHEKDPQPWGMPQEEYKKLNPKDKKQVRNRIGARRFRAKRKDYVSQLETGIQFRDDEIANLQSQLESQRNEINELRLQLKLPLLPRGELPGLGLTMEAHGQVERWENNDSMSR</sequence>
<name>A0ABR3BQN8_9TREE</name>
<dbReference type="CDD" id="cd14810">
    <property type="entry name" value="bZIP_u1"/>
    <property type="match status" value="1"/>
</dbReference>
<comment type="caution">
    <text evidence="10">The sequence shown here is derived from an EMBL/GenBank/DDBJ whole genome shotgun (WGS) entry which is preliminary data.</text>
</comment>
<feature type="compositionally biased region" description="Polar residues" evidence="8">
    <location>
        <begin position="215"/>
        <end position="229"/>
    </location>
</feature>
<organism evidence="10 11">
    <name type="scientific">Cryptococcus tetragattii IND107</name>
    <dbReference type="NCBI Taxonomy" id="1296105"/>
    <lineage>
        <taxon>Eukaryota</taxon>
        <taxon>Fungi</taxon>
        <taxon>Dikarya</taxon>
        <taxon>Basidiomycota</taxon>
        <taxon>Agaricomycotina</taxon>
        <taxon>Tremellomycetes</taxon>
        <taxon>Tremellales</taxon>
        <taxon>Cryptococcaceae</taxon>
        <taxon>Cryptococcus</taxon>
        <taxon>Cryptococcus gattii species complex</taxon>
    </lineage>
</organism>
<evidence type="ECO:0000313" key="11">
    <source>
        <dbReference type="Proteomes" id="UP000054399"/>
    </source>
</evidence>
<dbReference type="EMBL" id="ATAM02000007">
    <property type="protein sequence ID" value="KAL0247219.1"/>
    <property type="molecule type" value="Genomic_DNA"/>
</dbReference>